<evidence type="ECO:0000313" key="2">
    <source>
        <dbReference type="Proteomes" id="UP001416393"/>
    </source>
</evidence>
<keyword evidence="2" id="KW-1185">Reference proteome</keyword>
<protein>
    <submittedName>
        <fullName evidence="1">Uncharacterized protein</fullName>
    </submittedName>
</protein>
<accession>A0ABV0A8A4</accession>
<proteinExistence type="predicted"/>
<sequence>MYLFLFYLVFLTINGIAIYAFQEKNIFENPNKSSFVISKIKYFSSINLSSVLPERKNGLASIFLLLGNSKKQKNTEAKRLLDLSIEKIQLNNKLKMLEFISDFEMYLAHNKIDKSRFSQMHEFNDLKFSTQKSILKSTRRISSLSTN</sequence>
<name>A0ABV0A8A4_9FLAO</name>
<reference evidence="1 2" key="1">
    <citation type="submission" date="2024-01" db="EMBL/GenBank/DDBJ databases">
        <title>Mariniflexile litorale sp. nov., isolated from the shallow sediments of the Sea of Japan.</title>
        <authorList>
            <person name="Romanenko L."/>
            <person name="Bystritskaya E."/>
            <person name="Isaeva M."/>
        </authorList>
    </citation>
    <scope>NUCLEOTIDE SEQUENCE [LARGE SCALE GENOMIC DNA]</scope>
    <source>
        <strain evidence="1 2">KCTC 32427</strain>
    </source>
</reference>
<comment type="caution">
    <text evidence="1">The sequence shown here is derived from an EMBL/GenBank/DDBJ whole genome shotgun (WGS) entry which is preliminary data.</text>
</comment>
<organism evidence="1 2">
    <name type="scientific">Mariniflexile soesokkakense</name>
    <dbReference type="NCBI Taxonomy" id="1343160"/>
    <lineage>
        <taxon>Bacteria</taxon>
        <taxon>Pseudomonadati</taxon>
        <taxon>Bacteroidota</taxon>
        <taxon>Flavobacteriia</taxon>
        <taxon>Flavobacteriales</taxon>
        <taxon>Flavobacteriaceae</taxon>
        <taxon>Mariniflexile</taxon>
    </lineage>
</organism>
<dbReference type="RefSeq" id="WP_346240020.1">
    <property type="nucleotide sequence ID" value="NZ_JAZHYP010000001.1"/>
</dbReference>
<dbReference type="Proteomes" id="UP001416393">
    <property type="component" value="Unassembled WGS sequence"/>
</dbReference>
<evidence type="ECO:0000313" key="1">
    <source>
        <dbReference type="EMBL" id="MEN3322475.1"/>
    </source>
</evidence>
<dbReference type="EMBL" id="JAZHYP010000001">
    <property type="protein sequence ID" value="MEN3322475.1"/>
    <property type="molecule type" value="Genomic_DNA"/>
</dbReference>
<gene>
    <name evidence="1" type="ORF">VP395_01930</name>
</gene>